<keyword evidence="3" id="KW-0808">Transferase</keyword>
<proteinExistence type="predicted"/>
<comment type="caution">
    <text evidence="3">The sequence shown here is derived from an EMBL/GenBank/DDBJ whole genome shotgun (WGS) entry which is preliminary data.</text>
</comment>
<organism evidence="3 4">
    <name type="scientific">Ancylobacter oerskovii</name>
    <dbReference type="NCBI Taxonomy" id="459519"/>
    <lineage>
        <taxon>Bacteria</taxon>
        <taxon>Pseudomonadati</taxon>
        <taxon>Pseudomonadota</taxon>
        <taxon>Alphaproteobacteria</taxon>
        <taxon>Hyphomicrobiales</taxon>
        <taxon>Xanthobacteraceae</taxon>
        <taxon>Ancylobacter</taxon>
    </lineage>
</organism>
<dbReference type="NCBIfam" id="NF004396">
    <property type="entry name" value="PRK05753.1"/>
    <property type="match status" value="1"/>
</dbReference>
<dbReference type="Pfam" id="PF01272">
    <property type="entry name" value="GreA_GreB"/>
    <property type="match status" value="1"/>
</dbReference>
<gene>
    <name evidence="3" type="primary">rnk</name>
    <name evidence="3" type="ORF">ACFSNC_19600</name>
</gene>
<accession>A0ABW4Z2F3</accession>
<dbReference type="SUPFAM" id="SSF54534">
    <property type="entry name" value="FKBP-like"/>
    <property type="match status" value="1"/>
</dbReference>
<dbReference type="Pfam" id="PF14760">
    <property type="entry name" value="Rnk_N"/>
    <property type="match status" value="1"/>
</dbReference>
<reference evidence="4" key="1">
    <citation type="journal article" date="2019" name="Int. J. Syst. Evol. Microbiol.">
        <title>The Global Catalogue of Microorganisms (GCM) 10K type strain sequencing project: providing services to taxonomists for standard genome sequencing and annotation.</title>
        <authorList>
            <consortium name="The Broad Institute Genomics Platform"/>
            <consortium name="The Broad Institute Genome Sequencing Center for Infectious Disease"/>
            <person name="Wu L."/>
            <person name="Ma J."/>
        </authorList>
    </citation>
    <scope>NUCLEOTIDE SEQUENCE [LARGE SCALE GENOMIC DNA]</scope>
    <source>
        <strain evidence="4">CCM 7435</strain>
    </source>
</reference>
<dbReference type="InterPro" id="IPR036953">
    <property type="entry name" value="GreA/GreB_C_sf"/>
</dbReference>
<keyword evidence="3" id="KW-0418">Kinase</keyword>
<dbReference type="InterPro" id="IPR023459">
    <property type="entry name" value="Tscrpt_elong_fac_GreA/B_fam"/>
</dbReference>
<evidence type="ECO:0000313" key="4">
    <source>
        <dbReference type="Proteomes" id="UP001597299"/>
    </source>
</evidence>
<sequence>MAPARRKPAIAITRPDHETLTRLADSYASRNSGLAEELYTELDRARIVAAGPAGRNIVRIGSSLRFTTDAGEDRTVTLVLPGEADIAAGKVSVMTPIGIALIGLSSGQSMDWTARDGRSHKLTVISVEAGEGA</sequence>
<dbReference type="RefSeq" id="WP_213353640.1">
    <property type="nucleotide sequence ID" value="NZ_JAHBGB010000037.1"/>
</dbReference>
<protein>
    <submittedName>
        <fullName evidence="3">Nucleoside diphosphate kinase regulator</fullName>
    </submittedName>
</protein>
<evidence type="ECO:0000259" key="1">
    <source>
        <dbReference type="Pfam" id="PF01272"/>
    </source>
</evidence>
<evidence type="ECO:0000313" key="3">
    <source>
        <dbReference type="EMBL" id="MFD2142618.1"/>
    </source>
</evidence>
<dbReference type="Proteomes" id="UP001597299">
    <property type="component" value="Unassembled WGS sequence"/>
</dbReference>
<dbReference type="Gene3D" id="3.10.50.30">
    <property type="entry name" value="Transcription elongation factor, GreA/GreB, C-terminal domain"/>
    <property type="match status" value="1"/>
</dbReference>
<feature type="domain" description="Transcription elongation factor GreA/GreB C-terminal" evidence="1">
    <location>
        <begin position="56"/>
        <end position="128"/>
    </location>
</feature>
<evidence type="ECO:0000259" key="2">
    <source>
        <dbReference type="Pfam" id="PF14760"/>
    </source>
</evidence>
<keyword evidence="4" id="KW-1185">Reference proteome</keyword>
<dbReference type="GO" id="GO:0016301">
    <property type="term" value="F:kinase activity"/>
    <property type="evidence" value="ECO:0007669"/>
    <property type="project" value="UniProtKB-KW"/>
</dbReference>
<dbReference type="EMBL" id="JBHUHD010000001">
    <property type="protein sequence ID" value="MFD2142618.1"/>
    <property type="molecule type" value="Genomic_DNA"/>
</dbReference>
<dbReference type="PANTHER" id="PTHR30437:SF5">
    <property type="entry name" value="REGULATOR OF NUCLEOSIDE DIPHOSPHATE KINASE"/>
    <property type="match status" value="1"/>
</dbReference>
<dbReference type="InterPro" id="IPR029462">
    <property type="entry name" value="Rnk_N"/>
</dbReference>
<dbReference type="InterPro" id="IPR001437">
    <property type="entry name" value="Tscrpt_elong_fac_GreA/B_C"/>
</dbReference>
<feature type="domain" description="Regulator of nucleoside diphosphate kinase N-terminal" evidence="2">
    <location>
        <begin position="8"/>
        <end position="48"/>
    </location>
</feature>
<name>A0ABW4Z2F3_9HYPH</name>
<dbReference type="PANTHER" id="PTHR30437">
    <property type="entry name" value="TRANSCRIPTION ELONGATION FACTOR GREA"/>
    <property type="match status" value="1"/>
</dbReference>
<dbReference type="Gene3D" id="1.10.286.20">
    <property type="match status" value="1"/>
</dbReference>